<evidence type="ECO:0000259" key="1">
    <source>
        <dbReference type="PROSITE" id="PS51832"/>
    </source>
</evidence>
<accession>A0A2R5F7I6</accession>
<dbReference type="InterPro" id="IPR006675">
    <property type="entry name" value="HDIG_dom"/>
</dbReference>
<sequence>MENPGSANDTLLHQVQRLNWTLNVISRSNSVLVHAQDEWSLYKGVCESITSAEGFPLAWVGIPRLDEQKSIEVFASAGSATAYLDGIVVSWGTSSEGNGPSGRAIRTGEIQFNNNMLLSPQFLPWVERAKKHNLQSSFALPITLSSGEIVAALMVYSEFPDAFGDAELKLLGQLSADLGYGVESLRTRAAYEQALIENQQRAQEVVTLLENSVELLAYTVEIRDPYTAGHEKRVSALSVAIAKAMGLDEERIRGLRLAATVHDIGKIQVPAEILVKPGPLSDIEKRLVKEHPTVGYNILKQIDYPWPVAEAVWQHHERLDGSGYPRGLLGNEIILEARIIAVADIVESMFSHRPYRPALGLDAAFAEVQRLSPVQLDQNVVQACLDVFKSEVFQLS</sequence>
<dbReference type="Pfam" id="PF13185">
    <property type="entry name" value="GAF_2"/>
    <property type="match status" value="1"/>
</dbReference>
<dbReference type="GO" id="GO:0008081">
    <property type="term" value="F:phosphoric diester hydrolase activity"/>
    <property type="evidence" value="ECO:0007669"/>
    <property type="project" value="UniProtKB-ARBA"/>
</dbReference>
<dbReference type="AlphaFoldDB" id="A0A2R5F7I6"/>
<dbReference type="InterPro" id="IPR037522">
    <property type="entry name" value="HD_GYP_dom"/>
</dbReference>
<organism evidence="2 3">
    <name type="scientific">Novimethylophilus kurashikiensis</name>
    <dbReference type="NCBI Taxonomy" id="1825523"/>
    <lineage>
        <taxon>Bacteria</taxon>
        <taxon>Pseudomonadati</taxon>
        <taxon>Pseudomonadota</taxon>
        <taxon>Betaproteobacteria</taxon>
        <taxon>Nitrosomonadales</taxon>
        <taxon>Methylophilaceae</taxon>
        <taxon>Novimethylophilus</taxon>
    </lineage>
</organism>
<dbReference type="RefSeq" id="WP_109014700.1">
    <property type="nucleotide sequence ID" value="NZ_BDOQ01000003.1"/>
</dbReference>
<comment type="caution">
    <text evidence="2">The sequence shown here is derived from an EMBL/GenBank/DDBJ whole genome shotgun (WGS) entry which is preliminary data.</text>
</comment>
<dbReference type="PANTHER" id="PTHR43155">
    <property type="entry name" value="CYCLIC DI-GMP PHOSPHODIESTERASE PA4108-RELATED"/>
    <property type="match status" value="1"/>
</dbReference>
<dbReference type="NCBIfam" id="TIGR00277">
    <property type="entry name" value="HDIG"/>
    <property type="match status" value="1"/>
</dbReference>
<dbReference type="SMART" id="SM00471">
    <property type="entry name" value="HDc"/>
    <property type="match status" value="1"/>
</dbReference>
<dbReference type="InterPro" id="IPR003018">
    <property type="entry name" value="GAF"/>
</dbReference>
<keyword evidence="3" id="KW-1185">Reference proteome</keyword>
<dbReference type="Pfam" id="PF13487">
    <property type="entry name" value="HD_5"/>
    <property type="match status" value="1"/>
</dbReference>
<dbReference type="OrthoDB" id="9763857at2"/>
<protein>
    <submittedName>
        <fullName evidence="2">Two-component system response regulator</fullName>
    </submittedName>
</protein>
<reference evidence="2 3" key="1">
    <citation type="journal article" date="2018" name="Environ. Microbiol.">
        <title>Isolation and genomic characterization of Novimethylophilus kurashikiensis gen. nov. sp. nov., a new lanthanide-dependent methylotrophic species of Methylophilaceae.</title>
        <authorList>
            <person name="Lv H."/>
            <person name="Sahin N."/>
            <person name="Tani A."/>
        </authorList>
    </citation>
    <scope>NUCLEOTIDE SEQUENCE [LARGE SCALE GENOMIC DNA]</scope>
    <source>
        <strain evidence="2 3">La2-4</strain>
    </source>
</reference>
<dbReference type="Gene3D" id="3.30.450.40">
    <property type="match status" value="1"/>
</dbReference>
<dbReference type="SMART" id="SM00065">
    <property type="entry name" value="GAF"/>
    <property type="match status" value="1"/>
</dbReference>
<name>A0A2R5F7I6_9PROT</name>
<dbReference type="InterPro" id="IPR029016">
    <property type="entry name" value="GAF-like_dom_sf"/>
</dbReference>
<evidence type="ECO:0000313" key="2">
    <source>
        <dbReference type="EMBL" id="GBG13508.1"/>
    </source>
</evidence>
<dbReference type="Gene3D" id="1.10.3210.10">
    <property type="entry name" value="Hypothetical protein af1432"/>
    <property type="match status" value="1"/>
</dbReference>
<dbReference type="PROSITE" id="PS51832">
    <property type="entry name" value="HD_GYP"/>
    <property type="match status" value="1"/>
</dbReference>
<feature type="domain" description="HD-GYP" evidence="1">
    <location>
        <begin position="205"/>
        <end position="396"/>
    </location>
</feature>
<dbReference type="EMBL" id="BDOQ01000003">
    <property type="protein sequence ID" value="GBG13508.1"/>
    <property type="molecule type" value="Genomic_DNA"/>
</dbReference>
<dbReference type="InterPro" id="IPR003607">
    <property type="entry name" value="HD/PDEase_dom"/>
</dbReference>
<proteinExistence type="predicted"/>
<dbReference type="SUPFAM" id="SSF109604">
    <property type="entry name" value="HD-domain/PDEase-like"/>
    <property type="match status" value="1"/>
</dbReference>
<gene>
    <name evidence="2" type="ORF">NMK_1058</name>
</gene>
<dbReference type="CDD" id="cd00077">
    <property type="entry name" value="HDc"/>
    <property type="match status" value="1"/>
</dbReference>
<dbReference type="PANTHER" id="PTHR43155:SF2">
    <property type="entry name" value="CYCLIC DI-GMP PHOSPHODIESTERASE PA4108"/>
    <property type="match status" value="1"/>
</dbReference>
<dbReference type="Proteomes" id="UP000245081">
    <property type="component" value="Unassembled WGS sequence"/>
</dbReference>
<evidence type="ECO:0000313" key="3">
    <source>
        <dbReference type="Proteomes" id="UP000245081"/>
    </source>
</evidence>
<dbReference type="SUPFAM" id="SSF55781">
    <property type="entry name" value="GAF domain-like"/>
    <property type="match status" value="1"/>
</dbReference>